<feature type="transmembrane region" description="Helical" evidence="8">
    <location>
        <begin position="229"/>
        <end position="250"/>
    </location>
</feature>
<dbReference type="EMBL" id="QRTF01000029">
    <property type="protein sequence ID" value="RGQ46996.1"/>
    <property type="molecule type" value="Genomic_DNA"/>
</dbReference>
<protein>
    <submittedName>
        <fullName evidence="10">Glycosyltransferase</fullName>
    </submittedName>
</protein>
<evidence type="ECO:0000256" key="8">
    <source>
        <dbReference type="SAM" id="Phobius"/>
    </source>
</evidence>
<evidence type="ECO:0000256" key="2">
    <source>
        <dbReference type="ARBA" id="ARBA00022676"/>
    </source>
</evidence>
<dbReference type="GO" id="GO:0099621">
    <property type="term" value="F:undecaprenyl-phosphate 4-deoxy-4-formamido-L-arabinose transferase activity"/>
    <property type="evidence" value="ECO:0007669"/>
    <property type="project" value="TreeGrafter"/>
</dbReference>
<dbReference type="RefSeq" id="WP_118111131.1">
    <property type="nucleotide sequence ID" value="NZ_QRTF01000029.1"/>
</dbReference>
<gene>
    <name evidence="10" type="ORF">DWY96_12080</name>
</gene>
<keyword evidence="5" id="KW-0448">Lipopolysaccharide biosynthesis</keyword>
<dbReference type="GO" id="GO:0005886">
    <property type="term" value="C:plasma membrane"/>
    <property type="evidence" value="ECO:0007669"/>
    <property type="project" value="TreeGrafter"/>
</dbReference>
<keyword evidence="4 8" id="KW-0812">Transmembrane</keyword>
<dbReference type="CDD" id="cd04187">
    <property type="entry name" value="DPM1_like_bac"/>
    <property type="match status" value="1"/>
</dbReference>
<evidence type="ECO:0000313" key="10">
    <source>
        <dbReference type="EMBL" id="RGQ46996.1"/>
    </source>
</evidence>
<evidence type="ECO:0000256" key="3">
    <source>
        <dbReference type="ARBA" id="ARBA00022679"/>
    </source>
</evidence>
<dbReference type="SUPFAM" id="SSF53448">
    <property type="entry name" value="Nucleotide-diphospho-sugar transferases"/>
    <property type="match status" value="1"/>
</dbReference>
<evidence type="ECO:0000256" key="7">
    <source>
        <dbReference type="ARBA" id="ARBA00023136"/>
    </source>
</evidence>
<dbReference type="Gene3D" id="3.90.550.10">
    <property type="entry name" value="Spore Coat Polysaccharide Biosynthesis Protein SpsA, Chain A"/>
    <property type="match status" value="1"/>
</dbReference>
<name>A0A3R5VTS1_9FIRM</name>
<keyword evidence="6 8" id="KW-1133">Transmembrane helix</keyword>
<feature type="domain" description="Glycosyltransferase 2-like" evidence="9">
    <location>
        <begin position="5"/>
        <end position="167"/>
    </location>
</feature>
<accession>A0A3R5VTS1</accession>
<evidence type="ECO:0000256" key="6">
    <source>
        <dbReference type="ARBA" id="ARBA00022989"/>
    </source>
</evidence>
<evidence type="ECO:0000259" key="9">
    <source>
        <dbReference type="Pfam" id="PF00535"/>
    </source>
</evidence>
<comment type="caution">
    <text evidence="10">The sequence shown here is derived from an EMBL/GenBank/DDBJ whole genome shotgun (WGS) entry which is preliminary data.</text>
</comment>
<dbReference type="PANTHER" id="PTHR48090">
    <property type="entry name" value="UNDECAPRENYL-PHOSPHATE 4-DEOXY-4-FORMAMIDO-L-ARABINOSE TRANSFERASE-RELATED"/>
    <property type="match status" value="1"/>
</dbReference>
<dbReference type="InterPro" id="IPR029044">
    <property type="entry name" value="Nucleotide-diphossugar_trans"/>
</dbReference>
<evidence type="ECO:0000256" key="1">
    <source>
        <dbReference type="ARBA" id="ARBA00022475"/>
    </source>
</evidence>
<evidence type="ECO:0000313" key="11">
    <source>
        <dbReference type="Proteomes" id="UP000283738"/>
    </source>
</evidence>
<keyword evidence="3 10" id="KW-0808">Transferase</keyword>
<reference evidence="10 11" key="1">
    <citation type="submission" date="2018-08" db="EMBL/GenBank/DDBJ databases">
        <title>A genome reference for cultivated species of the human gut microbiota.</title>
        <authorList>
            <person name="Zou Y."/>
            <person name="Xue W."/>
            <person name="Luo G."/>
        </authorList>
    </citation>
    <scope>NUCLEOTIDE SEQUENCE [LARGE SCALE GENOMIC DNA]</scope>
    <source>
        <strain evidence="10 11">AF28-15</strain>
    </source>
</reference>
<organism evidence="10 11">
    <name type="scientific">Roseburia inulinivorans</name>
    <dbReference type="NCBI Taxonomy" id="360807"/>
    <lineage>
        <taxon>Bacteria</taxon>
        <taxon>Bacillati</taxon>
        <taxon>Bacillota</taxon>
        <taxon>Clostridia</taxon>
        <taxon>Lachnospirales</taxon>
        <taxon>Lachnospiraceae</taxon>
        <taxon>Roseburia</taxon>
    </lineage>
</organism>
<dbReference type="PANTHER" id="PTHR48090:SF3">
    <property type="entry name" value="UNDECAPRENYL-PHOSPHATE 4-DEOXY-4-FORMAMIDO-L-ARABINOSE TRANSFERASE"/>
    <property type="match status" value="1"/>
</dbReference>
<keyword evidence="1" id="KW-1003">Cell membrane</keyword>
<dbReference type="InterPro" id="IPR001173">
    <property type="entry name" value="Glyco_trans_2-like"/>
</dbReference>
<keyword evidence="2" id="KW-0328">Glycosyltransferase</keyword>
<dbReference type="Pfam" id="PF00535">
    <property type="entry name" value="Glycos_transf_2"/>
    <property type="match status" value="1"/>
</dbReference>
<dbReference type="AlphaFoldDB" id="A0A3R5VTS1"/>
<proteinExistence type="predicted"/>
<keyword evidence="7 8" id="KW-0472">Membrane</keyword>
<dbReference type="Proteomes" id="UP000283738">
    <property type="component" value="Unassembled WGS sequence"/>
</dbReference>
<evidence type="ECO:0000256" key="5">
    <source>
        <dbReference type="ARBA" id="ARBA00022985"/>
    </source>
</evidence>
<sequence>MKKISFVIPCYGSEHTIENVVNEIRQTVTKRSEYDYEIILVNDYSPDHVWDKITELTREDPHVKGLFLAKNFGQHSALMAGYRESDGDIVISLDDDGQTPADELYSLVDKLEEGYDVVYATYANKQHSGFRNFGSKINDYMCDILLNKPRGLMVTSYFAARRFVVDEVCRYQNPYTYVIGLIFRTTKNIGTVSVTHRQRQYGHSGYTFGKLLGLWINGFTAFSVKPLRIATATGVLFAMLGFLYVIYIIINKCINPAVPLGWSSTTAVLLIVGGIILCMMGLIGEYLGRIYISMNNSPQYVIREKVGAFNEESEKN</sequence>
<feature type="transmembrane region" description="Helical" evidence="8">
    <location>
        <begin position="262"/>
        <end position="284"/>
    </location>
</feature>
<evidence type="ECO:0000256" key="4">
    <source>
        <dbReference type="ARBA" id="ARBA00022692"/>
    </source>
</evidence>
<dbReference type="InterPro" id="IPR050256">
    <property type="entry name" value="Glycosyltransferase_2"/>
</dbReference>
<dbReference type="GO" id="GO:0009103">
    <property type="term" value="P:lipopolysaccharide biosynthetic process"/>
    <property type="evidence" value="ECO:0007669"/>
    <property type="project" value="UniProtKB-KW"/>
</dbReference>